<feature type="region of interest" description="Disordered" evidence="1">
    <location>
        <begin position="107"/>
        <end position="135"/>
    </location>
</feature>
<evidence type="ECO:0000313" key="3">
    <source>
        <dbReference type="EMBL" id="MEY8662639.1"/>
    </source>
</evidence>
<organism evidence="3 4">
    <name type="scientific">Ligilactobacillus faecis</name>
    <dbReference type="NCBI Taxonomy" id="762833"/>
    <lineage>
        <taxon>Bacteria</taxon>
        <taxon>Bacillati</taxon>
        <taxon>Bacillota</taxon>
        <taxon>Bacilli</taxon>
        <taxon>Lactobacillales</taxon>
        <taxon>Lactobacillaceae</taxon>
        <taxon>Ligilactobacillus</taxon>
    </lineage>
</organism>
<evidence type="ECO:0000256" key="1">
    <source>
        <dbReference type="SAM" id="MobiDB-lite"/>
    </source>
</evidence>
<dbReference type="EMBL" id="JBCLUF010000024">
    <property type="protein sequence ID" value="MEY8662639.1"/>
    <property type="molecule type" value="Genomic_DNA"/>
</dbReference>
<accession>A0ABV4DU15</accession>
<dbReference type="RefSeq" id="WP_369942343.1">
    <property type="nucleotide sequence ID" value="NZ_JBCLUF010000024.1"/>
</dbReference>
<keyword evidence="2" id="KW-1133">Transmembrane helix</keyword>
<keyword evidence="2" id="KW-0472">Membrane</keyword>
<comment type="caution">
    <text evidence="3">The sequence shown here is derived from an EMBL/GenBank/DDBJ whole genome shotgun (WGS) entry which is preliminary data.</text>
</comment>
<feature type="compositionally biased region" description="Polar residues" evidence="1">
    <location>
        <begin position="119"/>
        <end position="135"/>
    </location>
</feature>
<dbReference type="Proteomes" id="UP001565236">
    <property type="component" value="Unassembled WGS sequence"/>
</dbReference>
<feature type="transmembrane region" description="Helical" evidence="2">
    <location>
        <begin position="58"/>
        <end position="79"/>
    </location>
</feature>
<name>A0ABV4DU15_9LACO</name>
<gene>
    <name evidence="3" type="ORF">AALT52_07050</name>
</gene>
<keyword evidence="2" id="KW-0812">Transmembrane</keyword>
<keyword evidence="4" id="KW-1185">Reference proteome</keyword>
<reference evidence="3 4" key="1">
    <citation type="submission" date="2024-03" db="EMBL/GenBank/DDBJ databases">
        <title>Mouse gut bacterial collection (mGBC) of GemPharmatech.</title>
        <authorList>
            <person name="He Y."/>
            <person name="Dong L."/>
            <person name="Wu D."/>
            <person name="Gao X."/>
            <person name="Lin Z."/>
        </authorList>
    </citation>
    <scope>NUCLEOTIDE SEQUENCE [LARGE SCALE GENOMIC DNA]</scope>
    <source>
        <strain evidence="3 4">15-30</strain>
    </source>
</reference>
<proteinExistence type="predicted"/>
<evidence type="ECO:0000313" key="4">
    <source>
        <dbReference type="Proteomes" id="UP001565236"/>
    </source>
</evidence>
<evidence type="ECO:0000256" key="2">
    <source>
        <dbReference type="SAM" id="Phobius"/>
    </source>
</evidence>
<sequence length="135" mass="15555">MDRSNFYLKKFMESQDPIEQQFYLDRMAEEQQRFSQTPNFNYPVTNANYVNSAHLGPGALIVFGLLLLVPVLFFVYSSILNTHPEVKSVDDFIELVEVSFKDTVNGTQTKTEAQKRYELQNNDRTTPSSQDPLAH</sequence>
<protein>
    <submittedName>
        <fullName evidence="3">Uncharacterized protein</fullName>
    </submittedName>
</protein>